<dbReference type="Proteomes" id="UP001321473">
    <property type="component" value="Unassembled WGS sequence"/>
</dbReference>
<protein>
    <submittedName>
        <fullName evidence="1">Uncharacterized protein</fullName>
    </submittedName>
</protein>
<sequence>MDITEAVNCGLAQRTRVFLARAAGNATLEEHGARQQVVLRSRGITAVFSSFTAELNGHLTTAVCHSEKARLHSIPEYLAG</sequence>
<evidence type="ECO:0000313" key="2">
    <source>
        <dbReference type="Proteomes" id="UP001321473"/>
    </source>
</evidence>
<dbReference type="EMBL" id="JARKHS020031805">
    <property type="protein sequence ID" value="KAK8760868.1"/>
    <property type="molecule type" value="Genomic_DNA"/>
</dbReference>
<dbReference type="AlphaFoldDB" id="A0AAQ4DEH8"/>
<name>A0AAQ4DEH8_AMBAM</name>
<keyword evidence="2" id="KW-1185">Reference proteome</keyword>
<reference evidence="1 2" key="1">
    <citation type="journal article" date="2023" name="Arcadia Sci">
        <title>De novo assembly of a long-read Amblyomma americanum tick genome.</title>
        <authorList>
            <person name="Chou S."/>
            <person name="Poskanzer K.E."/>
            <person name="Rollins M."/>
            <person name="Thuy-Boun P.S."/>
        </authorList>
    </citation>
    <scope>NUCLEOTIDE SEQUENCE [LARGE SCALE GENOMIC DNA]</scope>
    <source>
        <strain evidence="1">F_SG_1</strain>
        <tissue evidence="1">Salivary glands</tissue>
    </source>
</reference>
<gene>
    <name evidence="1" type="ORF">V5799_027864</name>
</gene>
<organism evidence="1 2">
    <name type="scientific">Amblyomma americanum</name>
    <name type="common">Lone star tick</name>
    <dbReference type="NCBI Taxonomy" id="6943"/>
    <lineage>
        <taxon>Eukaryota</taxon>
        <taxon>Metazoa</taxon>
        <taxon>Ecdysozoa</taxon>
        <taxon>Arthropoda</taxon>
        <taxon>Chelicerata</taxon>
        <taxon>Arachnida</taxon>
        <taxon>Acari</taxon>
        <taxon>Parasitiformes</taxon>
        <taxon>Ixodida</taxon>
        <taxon>Ixodoidea</taxon>
        <taxon>Ixodidae</taxon>
        <taxon>Amblyomminae</taxon>
        <taxon>Amblyomma</taxon>
    </lineage>
</organism>
<evidence type="ECO:0000313" key="1">
    <source>
        <dbReference type="EMBL" id="KAK8760868.1"/>
    </source>
</evidence>
<comment type="caution">
    <text evidence="1">The sequence shown here is derived from an EMBL/GenBank/DDBJ whole genome shotgun (WGS) entry which is preliminary data.</text>
</comment>
<accession>A0AAQ4DEH8</accession>
<proteinExistence type="predicted"/>